<dbReference type="OrthoDB" id="9088547at2"/>
<evidence type="ECO:0000313" key="2">
    <source>
        <dbReference type="EMBL" id="PYE28111.1"/>
    </source>
</evidence>
<comment type="caution">
    <text evidence="2">The sequence shown here is derived from an EMBL/GenBank/DDBJ whole genome shotgun (WGS) entry which is preliminary data.</text>
</comment>
<feature type="compositionally biased region" description="Low complexity" evidence="1">
    <location>
        <begin position="157"/>
        <end position="174"/>
    </location>
</feature>
<dbReference type="RefSeq" id="WP_110854226.1">
    <property type="nucleotide sequence ID" value="NZ_QJSQ01000001.1"/>
</dbReference>
<name>A0A2V4TWF2_9BURK</name>
<feature type="region of interest" description="Disordered" evidence="1">
    <location>
        <begin position="157"/>
        <end position="183"/>
    </location>
</feature>
<gene>
    <name evidence="2" type="ORF">C7410_101443</name>
</gene>
<reference evidence="2 3" key="1">
    <citation type="submission" date="2018-06" db="EMBL/GenBank/DDBJ databases">
        <title>Genomic Encyclopedia of Type Strains, Phase IV (KMG-V): Genome sequencing to study the core and pangenomes of soil and plant-associated prokaryotes.</title>
        <authorList>
            <person name="Whitman W."/>
        </authorList>
    </citation>
    <scope>NUCLEOTIDE SEQUENCE [LARGE SCALE GENOMIC DNA]</scope>
    <source>
        <strain evidence="2 3">SRCL-318</strain>
    </source>
</reference>
<sequence length="183" mass="19356">MATASHPSFDAVSPGNAVGASFDAYRANTSAALRLLVGQQQWREQLLKLEQRRVARDREAVEGLLESLRTARDWTDFAVATQSVWRDYLGASTTLWQEGVAAAIQGASTWSDSARDFTQQWQEVCAGAQASASRAPGALPMREWMNAFERAMSGAANGAAHPGKAAGAARAQGASAGGGQHGH</sequence>
<evidence type="ECO:0000313" key="3">
    <source>
        <dbReference type="Proteomes" id="UP000247772"/>
    </source>
</evidence>
<organism evidence="2 3">
    <name type="scientific">Paraburkholderia silvatlantica</name>
    <dbReference type="NCBI Taxonomy" id="321895"/>
    <lineage>
        <taxon>Bacteria</taxon>
        <taxon>Pseudomonadati</taxon>
        <taxon>Pseudomonadota</taxon>
        <taxon>Betaproteobacteria</taxon>
        <taxon>Burkholderiales</taxon>
        <taxon>Burkholderiaceae</taxon>
        <taxon>Paraburkholderia</taxon>
    </lineage>
</organism>
<protein>
    <recommendedName>
        <fullName evidence="4">Phasin protein</fullName>
    </recommendedName>
</protein>
<proteinExistence type="predicted"/>
<accession>A0A2V4TWF2</accession>
<dbReference type="AlphaFoldDB" id="A0A2V4TWF2"/>
<evidence type="ECO:0008006" key="4">
    <source>
        <dbReference type="Google" id="ProtNLM"/>
    </source>
</evidence>
<evidence type="ECO:0000256" key="1">
    <source>
        <dbReference type="SAM" id="MobiDB-lite"/>
    </source>
</evidence>
<dbReference type="Proteomes" id="UP000247772">
    <property type="component" value="Unassembled WGS sequence"/>
</dbReference>
<dbReference type="EMBL" id="QJSQ01000001">
    <property type="protein sequence ID" value="PYE28111.1"/>
    <property type="molecule type" value="Genomic_DNA"/>
</dbReference>